<feature type="domain" description="Glycosyl hydrolase family 92" evidence="4">
    <location>
        <begin position="290"/>
        <end position="750"/>
    </location>
</feature>
<dbReference type="PANTHER" id="PTHR12143:SF39">
    <property type="entry name" value="SECRETED PROTEIN"/>
    <property type="match status" value="1"/>
</dbReference>
<comment type="caution">
    <text evidence="6">The sequence shown here is derived from an EMBL/GenBank/DDBJ whole genome shotgun (WGS) entry which is preliminary data.</text>
</comment>
<dbReference type="GO" id="GO:0030246">
    <property type="term" value="F:carbohydrate binding"/>
    <property type="evidence" value="ECO:0007669"/>
    <property type="project" value="InterPro"/>
</dbReference>
<comment type="subunit">
    <text evidence="2">Monomer.</text>
</comment>
<dbReference type="Gene3D" id="1.20.1050.60">
    <property type="entry name" value="alpha-1,2-mannosidase"/>
    <property type="match status" value="1"/>
</dbReference>
<evidence type="ECO:0000256" key="3">
    <source>
        <dbReference type="ARBA" id="ARBA00022837"/>
    </source>
</evidence>
<dbReference type="InterPro" id="IPR005887">
    <property type="entry name" value="GH92_a_mannosidase_put"/>
</dbReference>
<evidence type="ECO:0000259" key="4">
    <source>
        <dbReference type="Pfam" id="PF07971"/>
    </source>
</evidence>
<dbReference type="EMBL" id="RWIT01000004">
    <property type="protein sequence ID" value="RSK48904.1"/>
    <property type="molecule type" value="Genomic_DNA"/>
</dbReference>
<proteinExistence type="predicted"/>
<keyword evidence="7" id="KW-1185">Reference proteome</keyword>
<dbReference type="NCBIfam" id="TIGR01180">
    <property type="entry name" value="aman2_put"/>
    <property type="match status" value="1"/>
</dbReference>
<dbReference type="GO" id="GO:0005975">
    <property type="term" value="P:carbohydrate metabolic process"/>
    <property type="evidence" value="ECO:0007669"/>
    <property type="project" value="InterPro"/>
</dbReference>
<organism evidence="6 7">
    <name type="scientific">Hymenobacter rigui</name>
    <dbReference type="NCBI Taxonomy" id="334424"/>
    <lineage>
        <taxon>Bacteria</taxon>
        <taxon>Pseudomonadati</taxon>
        <taxon>Bacteroidota</taxon>
        <taxon>Cytophagia</taxon>
        <taxon>Cytophagales</taxon>
        <taxon>Hymenobacteraceae</taxon>
        <taxon>Hymenobacter</taxon>
    </lineage>
</organism>
<keyword evidence="6" id="KW-0378">Hydrolase</keyword>
<evidence type="ECO:0000256" key="2">
    <source>
        <dbReference type="ARBA" id="ARBA00011245"/>
    </source>
</evidence>
<dbReference type="InterPro" id="IPR050883">
    <property type="entry name" value="PNGase"/>
</dbReference>
<dbReference type="Gene3D" id="1.20.1610.10">
    <property type="entry name" value="alpha-1,2-mannosidases domains"/>
    <property type="match status" value="1"/>
</dbReference>
<dbReference type="InterPro" id="IPR041371">
    <property type="entry name" value="GH92_N"/>
</dbReference>
<dbReference type="AlphaFoldDB" id="A0A3R9N5U2"/>
<comment type="cofactor">
    <cofactor evidence="1">
        <name>Ca(2+)</name>
        <dbReference type="ChEBI" id="CHEBI:29108"/>
    </cofactor>
</comment>
<dbReference type="SUPFAM" id="SSF48208">
    <property type="entry name" value="Six-hairpin glycosidases"/>
    <property type="match status" value="1"/>
</dbReference>
<dbReference type="PROSITE" id="PS51257">
    <property type="entry name" value="PROKAR_LIPOPROTEIN"/>
    <property type="match status" value="1"/>
</dbReference>
<dbReference type="Proteomes" id="UP000273500">
    <property type="component" value="Unassembled WGS sequence"/>
</dbReference>
<dbReference type="Gene3D" id="3.30.2080.10">
    <property type="entry name" value="GH92 mannosidase domain"/>
    <property type="match status" value="1"/>
</dbReference>
<dbReference type="Gene3D" id="2.70.98.10">
    <property type="match status" value="1"/>
</dbReference>
<dbReference type="OrthoDB" id="9804511at2"/>
<dbReference type="Pfam" id="PF07971">
    <property type="entry name" value="Glyco_hydro_92"/>
    <property type="match status" value="1"/>
</dbReference>
<dbReference type="RefSeq" id="WP_125419691.1">
    <property type="nucleotide sequence ID" value="NZ_RWIT01000004.1"/>
</dbReference>
<dbReference type="Pfam" id="PF17678">
    <property type="entry name" value="Glyco_hydro_92N"/>
    <property type="match status" value="1"/>
</dbReference>
<protein>
    <submittedName>
        <fullName evidence="6">Glycoside hydrolase family 92 protein</fullName>
    </submittedName>
</protein>
<keyword evidence="3" id="KW-0106">Calcium</keyword>
<dbReference type="InterPro" id="IPR014718">
    <property type="entry name" value="GH-type_carb-bd"/>
</dbReference>
<dbReference type="PANTHER" id="PTHR12143">
    <property type="entry name" value="PEPTIDE N-GLYCANASE PNGASE -RELATED"/>
    <property type="match status" value="1"/>
</dbReference>
<evidence type="ECO:0000313" key="6">
    <source>
        <dbReference type="EMBL" id="RSK48904.1"/>
    </source>
</evidence>
<evidence type="ECO:0000256" key="1">
    <source>
        <dbReference type="ARBA" id="ARBA00001913"/>
    </source>
</evidence>
<dbReference type="InterPro" id="IPR012939">
    <property type="entry name" value="Glyco_hydro_92"/>
</dbReference>
<name>A0A3R9N5U2_9BACT</name>
<accession>A0A3R9N5U2</accession>
<feature type="domain" description="Glycosyl hydrolase family 92 N-terminal" evidence="5">
    <location>
        <begin position="47"/>
        <end position="283"/>
    </location>
</feature>
<dbReference type="GO" id="GO:0006516">
    <property type="term" value="P:glycoprotein catabolic process"/>
    <property type="evidence" value="ECO:0007669"/>
    <property type="project" value="TreeGrafter"/>
</dbReference>
<dbReference type="FunFam" id="1.20.1050.60:FF:000001">
    <property type="entry name" value="Putative alpha-1,2-mannosidase"/>
    <property type="match status" value="1"/>
</dbReference>
<dbReference type="FunFam" id="3.30.2080.10:FF:000001">
    <property type="entry name" value="Alpha-1,2-mannosidase subfamily"/>
    <property type="match status" value="1"/>
</dbReference>
<reference evidence="6 7" key="1">
    <citation type="submission" date="2018-12" db="EMBL/GenBank/DDBJ databases">
        <authorList>
            <person name="Feng G."/>
            <person name="Zhu H."/>
        </authorList>
    </citation>
    <scope>NUCLEOTIDE SEQUENCE [LARGE SCALE GENOMIC DNA]</scope>
    <source>
        <strain evidence="6 7">KCTC 12533</strain>
    </source>
</reference>
<dbReference type="InterPro" id="IPR008928">
    <property type="entry name" value="6-hairpin_glycosidase_sf"/>
</dbReference>
<gene>
    <name evidence="6" type="ORF">EI291_10100</name>
</gene>
<evidence type="ECO:0000313" key="7">
    <source>
        <dbReference type="Proteomes" id="UP000273500"/>
    </source>
</evidence>
<dbReference type="GO" id="GO:0005829">
    <property type="term" value="C:cytosol"/>
    <property type="evidence" value="ECO:0007669"/>
    <property type="project" value="TreeGrafter"/>
</dbReference>
<dbReference type="GO" id="GO:0000224">
    <property type="term" value="F:peptide-N4-(N-acetyl-beta-glucosaminyl)asparagine amidase activity"/>
    <property type="evidence" value="ECO:0007669"/>
    <property type="project" value="TreeGrafter"/>
</dbReference>
<evidence type="ECO:0000259" key="5">
    <source>
        <dbReference type="Pfam" id="PF17678"/>
    </source>
</evidence>
<sequence length="768" mass="85094">MQLLFSRFFLLGTVLSWGLVVLGCTRIQPARTPAATAKAPEPSLTRYVDPYIGTGFHGHVFLGANVPFGGVQLGPVNVTEGWDWCSGYHYSDSTIVGFAHTHLSGTGIGDLGDVTVMPTTGPVRVMEGRAKNPERGLLSFFSHKEEEARPGYYAVRLKRYDIRAELTATERVGFHQYTFPKSDAAHLVFDLQQGIGWDLATDTHIEQLNDSTLIGYRNSKGWAEDQRLYFAAVVSRPIRSFSSVQVLDTLGNTKPAATGNRLKGVLTFATQAGEKVKLKVGISPVSTDGALANIRAEIPHWDFTKVVAQADAAWSRELQKVQIQADENRRKTFYTALYHTMIAPSVFNDHNGDYRGTDKQVHRNPGFTNLTTFSLWDTYRAAHPLFTILQPERVNDMVNSMLAIYQQQGKLPVWHLMGNETNCMVGYSAVPVVVDAYLKGFKGFDANLAYEAVKATAMRDEFGLKAVKAQGFIPANSEVESVSKGLEYALADWCIAQMALKMGKQADYAYFSKRAQNYQNYFDKKAGFMRGRVSQTEWRTPFDPFKSVHMKSDFTEGNAWQYTWLVPQDVEGLITLLGGEQRFTQKLDSLFLVQGSMGKEASPDISGLIGMYAHGNEPGHHITYLYSYVGQSWKTAEKVRFITDNFYTARPDGIIGNEDVGQMSAWHVLSTLGFYPLNPANGAYVFGSPAVERATIRLAAGKTLTIEAKNNSATNKYIQAVTRNGRAYTKSYITHQDLLQGGTLVVEMGPTPSPTWGVAPADRPKSVL</sequence>